<accession>A0A7S4CY14</accession>
<keyword evidence="1" id="KW-0812">Transmembrane</keyword>
<gene>
    <name evidence="2" type="ORF">EGYM00163_LOCUS20159</name>
</gene>
<evidence type="ECO:0000256" key="1">
    <source>
        <dbReference type="SAM" id="Phobius"/>
    </source>
</evidence>
<keyword evidence="1" id="KW-1133">Transmembrane helix</keyword>
<keyword evidence="1" id="KW-0472">Membrane</keyword>
<sequence length="106" mass="11850">MRFEPPRPFGIFFLCFYIPLALIMPLDPFLAPQVTVQFQPRSAECDPEQPQCLGTRILAVAELPTCRGEGDAGAVCCGREQWDQQQMAFLWCPCPKLELMTGAVPC</sequence>
<proteinExistence type="predicted"/>
<evidence type="ECO:0000313" key="2">
    <source>
        <dbReference type="EMBL" id="CAE0809028.1"/>
    </source>
</evidence>
<dbReference type="EMBL" id="HBJA01056971">
    <property type="protein sequence ID" value="CAE0809028.1"/>
    <property type="molecule type" value="Transcribed_RNA"/>
</dbReference>
<dbReference type="AlphaFoldDB" id="A0A7S4CY14"/>
<feature type="transmembrane region" description="Helical" evidence="1">
    <location>
        <begin position="12"/>
        <end position="31"/>
    </location>
</feature>
<organism evidence="2">
    <name type="scientific">Eutreptiella gymnastica</name>
    <dbReference type="NCBI Taxonomy" id="73025"/>
    <lineage>
        <taxon>Eukaryota</taxon>
        <taxon>Discoba</taxon>
        <taxon>Euglenozoa</taxon>
        <taxon>Euglenida</taxon>
        <taxon>Spirocuta</taxon>
        <taxon>Euglenophyceae</taxon>
        <taxon>Eutreptiales</taxon>
        <taxon>Eutreptiaceae</taxon>
        <taxon>Eutreptiella</taxon>
    </lineage>
</organism>
<protein>
    <submittedName>
        <fullName evidence="2">Uncharacterized protein</fullName>
    </submittedName>
</protein>
<reference evidence="2" key="1">
    <citation type="submission" date="2021-01" db="EMBL/GenBank/DDBJ databases">
        <authorList>
            <person name="Corre E."/>
            <person name="Pelletier E."/>
            <person name="Niang G."/>
            <person name="Scheremetjew M."/>
            <person name="Finn R."/>
            <person name="Kale V."/>
            <person name="Holt S."/>
            <person name="Cochrane G."/>
            <person name="Meng A."/>
            <person name="Brown T."/>
            <person name="Cohen L."/>
        </authorList>
    </citation>
    <scope>NUCLEOTIDE SEQUENCE</scope>
    <source>
        <strain evidence="2">CCMP1594</strain>
    </source>
</reference>
<name>A0A7S4CY14_9EUGL</name>